<dbReference type="RefSeq" id="WP_110376614.1">
    <property type="nucleotide sequence ID" value="NZ_JAHBRY010000001.1"/>
</dbReference>
<keyword evidence="6 13" id="KW-0418">Kinase</keyword>
<dbReference type="GO" id="GO:0008654">
    <property type="term" value="P:phospholipid biosynthetic process"/>
    <property type="evidence" value="ECO:0007669"/>
    <property type="project" value="UniProtKB-KW"/>
</dbReference>
<dbReference type="InterPro" id="IPR005218">
    <property type="entry name" value="Diacylglycerol/lipid_kinase"/>
</dbReference>
<dbReference type="PANTHER" id="PTHR12358:SF106">
    <property type="entry name" value="LIPID KINASE YEGS"/>
    <property type="match status" value="1"/>
</dbReference>
<dbReference type="Proteomes" id="UP000248021">
    <property type="component" value="Unassembled WGS sequence"/>
</dbReference>
<evidence type="ECO:0000256" key="7">
    <source>
        <dbReference type="ARBA" id="ARBA00022840"/>
    </source>
</evidence>
<keyword evidence="8" id="KW-0460">Magnesium</keyword>
<reference evidence="13 14" key="1">
    <citation type="submission" date="2018-05" db="EMBL/GenBank/DDBJ databases">
        <title>Genomic Encyclopedia of Type Strains, Phase IV (KMG-IV): sequencing the most valuable type-strain genomes for metagenomic binning, comparative biology and taxonomic classification.</title>
        <authorList>
            <person name="Goeker M."/>
        </authorList>
    </citation>
    <scope>NUCLEOTIDE SEQUENCE [LARGE SCALE GENOMIC DNA]</scope>
    <source>
        <strain evidence="13 14">DSM 6462</strain>
    </source>
</reference>
<keyword evidence="5" id="KW-0547">Nucleotide-binding</keyword>
<keyword evidence="2" id="KW-0444">Lipid biosynthesis</keyword>
<evidence type="ECO:0000256" key="2">
    <source>
        <dbReference type="ARBA" id="ARBA00022516"/>
    </source>
</evidence>
<evidence type="ECO:0000256" key="8">
    <source>
        <dbReference type="ARBA" id="ARBA00022842"/>
    </source>
</evidence>
<dbReference type="GO" id="GO:0005524">
    <property type="term" value="F:ATP binding"/>
    <property type="evidence" value="ECO:0007669"/>
    <property type="project" value="UniProtKB-KW"/>
</dbReference>
<evidence type="ECO:0000259" key="12">
    <source>
        <dbReference type="PROSITE" id="PS50146"/>
    </source>
</evidence>
<dbReference type="PROSITE" id="PS50146">
    <property type="entry name" value="DAGK"/>
    <property type="match status" value="1"/>
</dbReference>
<dbReference type="NCBIfam" id="NF009602">
    <property type="entry name" value="PRK13054.1"/>
    <property type="match status" value="1"/>
</dbReference>
<dbReference type="InterPro" id="IPR001206">
    <property type="entry name" value="Diacylglycerol_kinase_cat_dom"/>
</dbReference>
<dbReference type="Gene3D" id="2.60.200.40">
    <property type="match status" value="1"/>
</dbReference>
<evidence type="ECO:0000256" key="10">
    <source>
        <dbReference type="ARBA" id="ARBA00023209"/>
    </source>
</evidence>
<dbReference type="Gene3D" id="3.40.50.10330">
    <property type="entry name" value="Probable inorganic polyphosphate/atp-NAD kinase, domain 1"/>
    <property type="match status" value="1"/>
</dbReference>
<gene>
    <name evidence="13" type="ORF">C7450_109265</name>
</gene>
<evidence type="ECO:0000313" key="14">
    <source>
        <dbReference type="Proteomes" id="UP000248021"/>
    </source>
</evidence>
<keyword evidence="3" id="KW-0808">Transferase</keyword>
<accession>A0A2V3U232</accession>
<comment type="cofactor">
    <cofactor evidence="1">
        <name>Mg(2+)</name>
        <dbReference type="ChEBI" id="CHEBI:18420"/>
    </cofactor>
</comment>
<keyword evidence="10" id="KW-0594">Phospholipid biosynthesis</keyword>
<dbReference type="GO" id="GO:0046872">
    <property type="term" value="F:metal ion binding"/>
    <property type="evidence" value="ECO:0007669"/>
    <property type="project" value="UniProtKB-KW"/>
</dbReference>
<dbReference type="OrthoDB" id="142078at2"/>
<evidence type="ECO:0000256" key="6">
    <source>
        <dbReference type="ARBA" id="ARBA00022777"/>
    </source>
</evidence>
<evidence type="ECO:0000256" key="1">
    <source>
        <dbReference type="ARBA" id="ARBA00001946"/>
    </source>
</evidence>
<dbReference type="PANTHER" id="PTHR12358">
    <property type="entry name" value="SPHINGOSINE KINASE"/>
    <property type="match status" value="1"/>
</dbReference>
<dbReference type="InterPro" id="IPR017438">
    <property type="entry name" value="ATP-NAD_kinase_N"/>
</dbReference>
<feature type="domain" description="DAGKc" evidence="12">
    <location>
        <begin position="1"/>
        <end position="135"/>
    </location>
</feature>
<protein>
    <submittedName>
        <fullName evidence="13">Lipid kinase YegS</fullName>
    </submittedName>
</protein>
<comment type="caution">
    <text evidence="13">The sequence shown here is derived from an EMBL/GenBank/DDBJ whole genome shotgun (WGS) entry which is preliminary data.</text>
</comment>
<dbReference type="InterPro" id="IPR016064">
    <property type="entry name" value="NAD/diacylglycerol_kinase_sf"/>
</dbReference>
<evidence type="ECO:0000256" key="3">
    <source>
        <dbReference type="ARBA" id="ARBA00022679"/>
    </source>
</evidence>
<dbReference type="AlphaFoldDB" id="A0A2V3U232"/>
<evidence type="ECO:0000256" key="11">
    <source>
        <dbReference type="ARBA" id="ARBA00023264"/>
    </source>
</evidence>
<dbReference type="EMBL" id="QJJK01000009">
    <property type="protein sequence ID" value="PXW55852.1"/>
    <property type="molecule type" value="Genomic_DNA"/>
</dbReference>
<dbReference type="GO" id="GO:0016301">
    <property type="term" value="F:kinase activity"/>
    <property type="evidence" value="ECO:0007669"/>
    <property type="project" value="UniProtKB-KW"/>
</dbReference>
<dbReference type="Pfam" id="PF00781">
    <property type="entry name" value="DAGK_cat"/>
    <property type="match status" value="1"/>
</dbReference>
<dbReference type="NCBIfam" id="TIGR00147">
    <property type="entry name" value="YegS/Rv2252/BmrU family lipid kinase"/>
    <property type="match status" value="1"/>
</dbReference>
<dbReference type="InterPro" id="IPR045540">
    <property type="entry name" value="YegS/DAGK_C"/>
</dbReference>
<evidence type="ECO:0000256" key="4">
    <source>
        <dbReference type="ARBA" id="ARBA00022723"/>
    </source>
</evidence>
<keyword evidence="11" id="KW-1208">Phospholipid metabolism</keyword>
<dbReference type="InterPro" id="IPR050187">
    <property type="entry name" value="Lipid_Phosphate_FormReg"/>
</dbReference>
<dbReference type="SUPFAM" id="SSF111331">
    <property type="entry name" value="NAD kinase/diacylglycerol kinase-like"/>
    <property type="match status" value="1"/>
</dbReference>
<proteinExistence type="predicted"/>
<evidence type="ECO:0000256" key="5">
    <source>
        <dbReference type="ARBA" id="ARBA00022741"/>
    </source>
</evidence>
<keyword evidence="4" id="KW-0479">Metal-binding</keyword>
<keyword evidence="7" id="KW-0067">ATP-binding</keyword>
<keyword evidence="9" id="KW-0443">Lipid metabolism</keyword>
<sequence length="319" mass="34072">MTKLRIILHGKAAGDLRVRQAVRSLRRDGHGIGVRVTYEAGDAARMAQEAVEAARHGDVDVIVAGGGDGTVNEVFSAGLTARPPERCSFGILPLGTANDFARAAEIPVTDMTAALRLAAEGPAHVIDVGRINDRGFINVMTGGFGSRVTVETDPELKRHLGGLAYLLTGLSRFRELSSNSGRFRAEGFEWEGRFLALAIGNGRQAGGGIRLCPDALIDDGLLDLMILPELSPDKRLDAFGRLLSQGAVAIEELVIRVKSPWIDFTSDDVLHVNLDGEPMHTTQFHALCVRRALAVHLGSTALLAEGGGVTPSLPRTHRP</sequence>
<dbReference type="GO" id="GO:0005886">
    <property type="term" value="C:plasma membrane"/>
    <property type="evidence" value="ECO:0007669"/>
    <property type="project" value="TreeGrafter"/>
</dbReference>
<keyword evidence="14" id="KW-1185">Reference proteome</keyword>
<dbReference type="SMART" id="SM00046">
    <property type="entry name" value="DAGKc"/>
    <property type="match status" value="1"/>
</dbReference>
<evidence type="ECO:0000313" key="13">
    <source>
        <dbReference type="EMBL" id="PXW55852.1"/>
    </source>
</evidence>
<dbReference type="Pfam" id="PF19279">
    <property type="entry name" value="YegS_C"/>
    <property type="match status" value="1"/>
</dbReference>
<organism evidence="13 14">
    <name type="scientific">Chelatococcus asaccharovorans</name>
    <dbReference type="NCBI Taxonomy" id="28210"/>
    <lineage>
        <taxon>Bacteria</taxon>
        <taxon>Pseudomonadati</taxon>
        <taxon>Pseudomonadota</taxon>
        <taxon>Alphaproteobacteria</taxon>
        <taxon>Hyphomicrobiales</taxon>
        <taxon>Chelatococcaceae</taxon>
        <taxon>Chelatococcus</taxon>
    </lineage>
</organism>
<name>A0A2V3U232_9HYPH</name>
<evidence type="ECO:0000256" key="9">
    <source>
        <dbReference type="ARBA" id="ARBA00023098"/>
    </source>
</evidence>